<evidence type="ECO:0000313" key="1">
    <source>
        <dbReference type="EMBL" id="KAG6390678.1"/>
    </source>
</evidence>
<reference evidence="1" key="2">
    <citation type="submission" date="2020-08" db="EMBL/GenBank/DDBJ databases">
        <title>Plant Genome Project.</title>
        <authorList>
            <person name="Zhang R.-G."/>
        </authorList>
    </citation>
    <scope>NUCLEOTIDE SEQUENCE</scope>
    <source>
        <strain evidence="1">Huo1</strain>
        <tissue evidence="1">Leaf</tissue>
    </source>
</reference>
<keyword evidence="2" id="KW-1185">Reference proteome</keyword>
<dbReference type="AlphaFoldDB" id="A0A8X8WA42"/>
<name>A0A8X8WA42_SALSN</name>
<organism evidence="1">
    <name type="scientific">Salvia splendens</name>
    <name type="common">Scarlet sage</name>
    <dbReference type="NCBI Taxonomy" id="180675"/>
    <lineage>
        <taxon>Eukaryota</taxon>
        <taxon>Viridiplantae</taxon>
        <taxon>Streptophyta</taxon>
        <taxon>Embryophyta</taxon>
        <taxon>Tracheophyta</taxon>
        <taxon>Spermatophyta</taxon>
        <taxon>Magnoliopsida</taxon>
        <taxon>eudicotyledons</taxon>
        <taxon>Gunneridae</taxon>
        <taxon>Pentapetalae</taxon>
        <taxon>asterids</taxon>
        <taxon>lamiids</taxon>
        <taxon>Lamiales</taxon>
        <taxon>Lamiaceae</taxon>
        <taxon>Nepetoideae</taxon>
        <taxon>Mentheae</taxon>
        <taxon>Salviinae</taxon>
        <taxon>Salvia</taxon>
        <taxon>Salvia subgen. Calosphace</taxon>
        <taxon>core Calosphace</taxon>
    </lineage>
</organism>
<proteinExistence type="predicted"/>
<sequence length="223" mass="24583">MLVGMLPLRLLFSRFKVLAHRRLPMEFAIGPERTRICSRLMSSMELGIDPSRLFALRNPIAKQFPRIRSDSSLEIEECLSIRRVASLGSSQQDHRLPAYFGSVPPPLYQPNGSHYRTPTSRTGQNYSTSLGVPRLEISLGRPSIVRPTAALMNYGPGHFPNQSGPMNQRQPMVRNPTTLCRGSKTVRVELPSGSPKPPTTANNQVAVMLGPTGAARSLQPSII</sequence>
<gene>
    <name evidence="1" type="ORF">SASPL_148417</name>
</gene>
<comment type="caution">
    <text evidence="1">The sequence shown here is derived from an EMBL/GenBank/DDBJ whole genome shotgun (WGS) entry which is preliminary data.</text>
</comment>
<evidence type="ECO:0000313" key="2">
    <source>
        <dbReference type="Proteomes" id="UP000298416"/>
    </source>
</evidence>
<accession>A0A8X8WA42</accession>
<dbReference type="EMBL" id="PNBA02000019">
    <property type="protein sequence ID" value="KAG6390678.1"/>
    <property type="molecule type" value="Genomic_DNA"/>
</dbReference>
<dbReference type="Proteomes" id="UP000298416">
    <property type="component" value="Unassembled WGS sequence"/>
</dbReference>
<reference evidence="1" key="1">
    <citation type="submission" date="2018-01" db="EMBL/GenBank/DDBJ databases">
        <authorList>
            <person name="Mao J.F."/>
        </authorList>
    </citation>
    <scope>NUCLEOTIDE SEQUENCE</scope>
    <source>
        <strain evidence="1">Huo1</strain>
        <tissue evidence="1">Leaf</tissue>
    </source>
</reference>
<protein>
    <submittedName>
        <fullName evidence="1">Uncharacterized protein</fullName>
    </submittedName>
</protein>